<dbReference type="EMBL" id="JAERRF010000005">
    <property type="protein sequence ID" value="MBL1097203.1"/>
    <property type="molecule type" value="Genomic_DNA"/>
</dbReference>
<keyword evidence="4" id="KW-1185">Reference proteome</keyword>
<name>A0ABS1NAW9_9ACTN</name>
<evidence type="ECO:0000256" key="1">
    <source>
        <dbReference type="SAM" id="MobiDB-lite"/>
    </source>
</evidence>
<comment type="caution">
    <text evidence="3">The sequence shown here is derived from an EMBL/GenBank/DDBJ whole genome shotgun (WGS) entry which is preliminary data.</text>
</comment>
<feature type="chain" id="PRO_5045048054" evidence="2">
    <location>
        <begin position="32"/>
        <end position="66"/>
    </location>
</feature>
<protein>
    <submittedName>
        <fullName evidence="3">Uncharacterized protein</fullName>
    </submittedName>
</protein>
<evidence type="ECO:0000313" key="3">
    <source>
        <dbReference type="EMBL" id="MBL1097203.1"/>
    </source>
</evidence>
<feature type="region of interest" description="Disordered" evidence="1">
    <location>
        <begin position="30"/>
        <end position="66"/>
    </location>
</feature>
<reference evidence="3 4" key="1">
    <citation type="submission" date="2021-01" db="EMBL/GenBank/DDBJ databases">
        <title>WGS of actinomycetes isolated from Thailand.</title>
        <authorList>
            <person name="Thawai C."/>
        </authorList>
    </citation>
    <scope>NUCLEOTIDE SEQUENCE [LARGE SCALE GENOMIC DNA]</scope>
    <source>
        <strain evidence="3 4">CA1R205</strain>
    </source>
</reference>
<proteinExistence type="predicted"/>
<feature type="signal peptide" evidence="2">
    <location>
        <begin position="1"/>
        <end position="31"/>
    </location>
</feature>
<organism evidence="3 4">
    <name type="scientific">Streptomyces coffeae</name>
    <dbReference type="NCBI Taxonomy" id="621382"/>
    <lineage>
        <taxon>Bacteria</taxon>
        <taxon>Bacillati</taxon>
        <taxon>Actinomycetota</taxon>
        <taxon>Actinomycetes</taxon>
        <taxon>Kitasatosporales</taxon>
        <taxon>Streptomycetaceae</taxon>
        <taxon>Streptomyces</taxon>
    </lineage>
</organism>
<dbReference type="PROSITE" id="PS51257">
    <property type="entry name" value="PROKAR_LIPOPROTEIN"/>
    <property type="match status" value="1"/>
</dbReference>
<sequence>MLKPLKTAFKAAGVTVAAASIAGLFGGAAYACGDDHRNQHHNRQHDNRHGHDHHGHHHHGHHHHGN</sequence>
<keyword evidence="2" id="KW-0732">Signal</keyword>
<gene>
    <name evidence="3" type="ORF">JK363_11050</name>
</gene>
<evidence type="ECO:0000256" key="2">
    <source>
        <dbReference type="SAM" id="SignalP"/>
    </source>
</evidence>
<accession>A0ABS1NAW9</accession>
<evidence type="ECO:0000313" key="4">
    <source>
        <dbReference type="Proteomes" id="UP000634229"/>
    </source>
</evidence>
<dbReference type="Proteomes" id="UP000634229">
    <property type="component" value="Unassembled WGS sequence"/>
</dbReference>
<feature type="compositionally biased region" description="Basic residues" evidence="1">
    <location>
        <begin position="50"/>
        <end position="66"/>
    </location>
</feature>
<dbReference type="RefSeq" id="WP_201874319.1">
    <property type="nucleotide sequence ID" value="NZ_JAERRF010000005.1"/>
</dbReference>